<dbReference type="GO" id="GO:0046872">
    <property type="term" value="F:metal ion binding"/>
    <property type="evidence" value="ECO:0007669"/>
    <property type="project" value="UniProtKB-KW"/>
</dbReference>
<keyword evidence="7" id="KW-1185">Reference proteome</keyword>
<dbReference type="GO" id="GO:0016879">
    <property type="term" value="F:ligase activity, forming carbon-nitrogen bonds"/>
    <property type="evidence" value="ECO:0007669"/>
    <property type="project" value="TreeGrafter"/>
</dbReference>
<dbReference type="Gene3D" id="3.30.1490.20">
    <property type="entry name" value="ATP-grasp fold, A domain"/>
    <property type="match status" value="1"/>
</dbReference>
<dbReference type="Gene3D" id="3.40.50.20">
    <property type="match status" value="1"/>
</dbReference>
<keyword evidence="2 4" id="KW-0547">Nucleotide-binding</keyword>
<dbReference type="AlphaFoldDB" id="A0A372LII8"/>
<dbReference type="PROSITE" id="PS50975">
    <property type="entry name" value="ATP_GRASP"/>
    <property type="match status" value="1"/>
</dbReference>
<dbReference type="RefSeq" id="WP_117322059.1">
    <property type="nucleotide sequence ID" value="NZ_QVTD01000003.1"/>
</dbReference>
<dbReference type="Pfam" id="PF08443">
    <property type="entry name" value="RimK"/>
    <property type="match status" value="1"/>
</dbReference>
<proteinExistence type="predicted"/>
<evidence type="ECO:0000256" key="3">
    <source>
        <dbReference type="ARBA" id="ARBA00022840"/>
    </source>
</evidence>
<keyword evidence="6" id="KW-0436">Ligase</keyword>
<organism evidence="6 7">
    <name type="scientific">Peribacillus glennii</name>
    <dbReference type="NCBI Taxonomy" id="2303991"/>
    <lineage>
        <taxon>Bacteria</taxon>
        <taxon>Bacillati</taxon>
        <taxon>Bacillota</taxon>
        <taxon>Bacilli</taxon>
        <taxon>Bacillales</taxon>
        <taxon>Bacillaceae</taxon>
        <taxon>Peribacillus</taxon>
    </lineage>
</organism>
<dbReference type="InterPro" id="IPR004666">
    <property type="entry name" value="Rp_bS6_RimK/Lys_biosynth_LsyX"/>
</dbReference>
<keyword evidence="1" id="KW-0479">Metal-binding</keyword>
<dbReference type="InterPro" id="IPR013815">
    <property type="entry name" value="ATP_grasp_subdomain_1"/>
</dbReference>
<name>A0A372LII8_9BACI</name>
<accession>A0A372LII8</accession>
<dbReference type="InterPro" id="IPR011761">
    <property type="entry name" value="ATP-grasp"/>
</dbReference>
<dbReference type="NCBIfam" id="TIGR00768">
    <property type="entry name" value="rimK_fam"/>
    <property type="match status" value="1"/>
</dbReference>
<evidence type="ECO:0000313" key="6">
    <source>
        <dbReference type="EMBL" id="RFU65889.1"/>
    </source>
</evidence>
<dbReference type="OrthoDB" id="9786585at2"/>
<feature type="domain" description="ATP-grasp" evidence="5">
    <location>
        <begin position="107"/>
        <end position="295"/>
    </location>
</feature>
<reference evidence="6 7" key="1">
    <citation type="submission" date="2018-08" db="EMBL/GenBank/DDBJ databases">
        <title>Bacillus chawlae sp. nov., Bacillus glennii sp. nov., and Bacillus saganii sp. nov. Isolated from the Vehicle Assembly Building at Kennedy Space Center where the Viking Spacecraft were Assembled.</title>
        <authorList>
            <person name="Seuylemezian A."/>
            <person name="Vaishampayan P."/>
        </authorList>
    </citation>
    <scope>NUCLEOTIDE SEQUENCE [LARGE SCALE GENOMIC DNA]</scope>
    <source>
        <strain evidence="6 7">V44-8</strain>
    </source>
</reference>
<dbReference type="SUPFAM" id="SSF56059">
    <property type="entry name" value="Glutathione synthetase ATP-binding domain-like"/>
    <property type="match status" value="1"/>
</dbReference>
<dbReference type="GO" id="GO:0005524">
    <property type="term" value="F:ATP binding"/>
    <property type="evidence" value="ECO:0007669"/>
    <property type="project" value="UniProtKB-UniRule"/>
</dbReference>
<dbReference type="EMBL" id="QVTD01000003">
    <property type="protein sequence ID" value="RFU65889.1"/>
    <property type="molecule type" value="Genomic_DNA"/>
</dbReference>
<evidence type="ECO:0000256" key="2">
    <source>
        <dbReference type="ARBA" id="ARBA00022741"/>
    </source>
</evidence>
<sequence>MDDSQKSCWIIINGYLQQEKFSDLAVFIKDAAERKRVKATIVRNTELIPVLANGVAKLKGDLAEQLPDFIIYMDKDIPLAFHLELMGLPVYNSSKAIEVCDSKTKTHHALANRGIPMPNTIFPPFTYEGILRNDFQTFRDIGACLGYPLIVKEAYGSFGQQVYLVENETELIAKVQEIAHVPFMLQEFVQSSRGRDIRLNVVGGRVVASMLRTSATDFRANVTNGGKTMPYSPTKEEAELAIRCADVLGLDFAGIDLLFGENGPLLCEVNSNSHLLNIYHATGVNIADDMISYILQNEKEKNHA</sequence>
<evidence type="ECO:0000313" key="7">
    <source>
        <dbReference type="Proteomes" id="UP000262939"/>
    </source>
</evidence>
<dbReference type="InterPro" id="IPR013651">
    <property type="entry name" value="ATP-grasp_RimK-type"/>
</dbReference>
<evidence type="ECO:0000256" key="1">
    <source>
        <dbReference type="ARBA" id="ARBA00022723"/>
    </source>
</evidence>
<keyword evidence="3 4" id="KW-0067">ATP-binding</keyword>
<evidence type="ECO:0000256" key="4">
    <source>
        <dbReference type="PROSITE-ProRule" id="PRU00409"/>
    </source>
</evidence>
<dbReference type="Proteomes" id="UP000262939">
    <property type="component" value="Unassembled WGS sequence"/>
</dbReference>
<comment type="caution">
    <text evidence="6">The sequence shown here is derived from an EMBL/GenBank/DDBJ whole genome shotgun (WGS) entry which is preliminary data.</text>
</comment>
<dbReference type="PANTHER" id="PTHR21621">
    <property type="entry name" value="RIBOSOMAL PROTEIN S6 MODIFICATION PROTEIN"/>
    <property type="match status" value="1"/>
</dbReference>
<protein>
    <submittedName>
        <fullName evidence="6">RimK family alpha-L-glutamate ligase</fullName>
    </submittedName>
</protein>
<dbReference type="PANTHER" id="PTHR21621:SF0">
    <property type="entry name" value="BETA-CITRYLGLUTAMATE SYNTHASE B-RELATED"/>
    <property type="match status" value="1"/>
</dbReference>
<dbReference type="Gene3D" id="3.30.470.20">
    <property type="entry name" value="ATP-grasp fold, B domain"/>
    <property type="match status" value="1"/>
</dbReference>
<gene>
    <name evidence="6" type="ORF">D0466_08495</name>
</gene>
<evidence type="ECO:0000259" key="5">
    <source>
        <dbReference type="PROSITE" id="PS50975"/>
    </source>
</evidence>
<dbReference type="GO" id="GO:0005737">
    <property type="term" value="C:cytoplasm"/>
    <property type="evidence" value="ECO:0007669"/>
    <property type="project" value="TreeGrafter"/>
</dbReference>